<gene>
    <name evidence="14" type="primary">LOC130456158</name>
</gene>
<comment type="subcellular location">
    <subcellularLocation>
        <location evidence="2">Chromosome</location>
    </subcellularLocation>
    <subcellularLocation>
        <location evidence="1">Nucleus</location>
    </subcellularLocation>
</comment>
<evidence type="ECO:0000256" key="8">
    <source>
        <dbReference type="ARBA" id="ARBA00023054"/>
    </source>
</evidence>
<evidence type="ECO:0000256" key="1">
    <source>
        <dbReference type="ARBA" id="ARBA00004123"/>
    </source>
</evidence>
<feature type="compositionally biased region" description="Low complexity" evidence="13">
    <location>
        <begin position="12"/>
        <end position="21"/>
    </location>
</feature>
<dbReference type="AlphaFoldDB" id="F6X9P7"/>
<dbReference type="PANTHER" id="PTHR19306:SF6">
    <property type="entry name" value="STRUCTURAL MAINTENANCE OF CHROMOSOMES PROTEIN 6"/>
    <property type="match status" value="1"/>
</dbReference>
<dbReference type="GO" id="GO:0035861">
    <property type="term" value="C:site of double-strand break"/>
    <property type="evidence" value="ECO:0000318"/>
    <property type="project" value="GO_Central"/>
</dbReference>
<dbReference type="Gene3D" id="3.40.50.300">
    <property type="entry name" value="P-loop containing nucleotide triphosphate hydrolases"/>
    <property type="match status" value="2"/>
</dbReference>
<keyword evidence="7" id="KW-0067">ATP-binding</keyword>
<dbReference type="GO" id="GO:0003697">
    <property type="term" value="F:single-stranded DNA binding"/>
    <property type="evidence" value="ECO:0000318"/>
    <property type="project" value="GO_Central"/>
</dbReference>
<dbReference type="GO" id="GO:0003684">
    <property type="term" value="F:damaged DNA binding"/>
    <property type="evidence" value="ECO:0000318"/>
    <property type="project" value="GO_Central"/>
</dbReference>
<evidence type="ECO:0000256" key="9">
    <source>
        <dbReference type="ARBA" id="ARBA00023172"/>
    </source>
</evidence>
<feature type="coiled-coil region" evidence="12">
    <location>
        <begin position="686"/>
        <end position="872"/>
    </location>
</feature>
<proteinExistence type="inferred from homology"/>
<evidence type="ECO:0008006" key="16">
    <source>
        <dbReference type="Google" id="ProtNLM"/>
    </source>
</evidence>
<keyword evidence="11" id="KW-0539">Nucleus</keyword>
<evidence type="ECO:0000256" key="4">
    <source>
        <dbReference type="ARBA" id="ARBA00022454"/>
    </source>
</evidence>
<dbReference type="RefSeq" id="XP_056665597.1">
    <property type="nucleotide sequence ID" value="XM_056809619.1"/>
</dbReference>
<reference evidence="14 15" key="1">
    <citation type="journal article" date="2007" name="Nature">
        <title>Genome of the marsupial Monodelphis domestica reveals innovation in non-coding sequences.</title>
        <authorList>
            <person name="Mikkelsen T.S."/>
            <person name="Wakefield M.J."/>
            <person name="Aken B."/>
            <person name="Amemiya C.T."/>
            <person name="Chang J.L."/>
            <person name="Duke S."/>
            <person name="Garber M."/>
            <person name="Gentles A.J."/>
            <person name="Goodstadt L."/>
            <person name="Heger A."/>
            <person name="Jurka J."/>
            <person name="Kamal M."/>
            <person name="Mauceli E."/>
            <person name="Searle S.M."/>
            <person name="Sharpe T."/>
            <person name="Baker M.L."/>
            <person name="Batzer M.A."/>
            <person name="Benos P.V."/>
            <person name="Belov K."/>
            <person name="Clamp M."/>
            <person name="Cook A."/>
            <person name="Cuff J."/>
            <person name="Das R."/>
            <person name="Davidow L."/>
            <person name="Deakin J.E."/>
            <person name="Fazzari M.J."/>
            <person name="Glass J.L."/>
            <person name="Grabherr M."/>
            <person name="Greally J.M."/>
            <person name="Gu W."/>
            <person name="Hore T.A."/>
            <person name="Huttley G.A."/>
            <person name="Kleber M."/>
            <person name="Jirtle R.L."/>
            <person name="Koina E."/>
            <person name="Lee J.T."/>
            <person name="Mahony S."/>
            <person name="Marra M.A."/>
            <person name="Miller R.D."/>
            <person name="Nicholls R.D."/>
            <person name="Oda M."/>
            <person name="Papenfuss A.T."/>
            <person name="Parra Z.E."/>
            <person name="Pollock D.D."/>
            <person name="Ray D.A."/>
            <person name="Schein J.E."/>
            <person name="Speed T.P."/>
            <person name="Thompson K."/>
            <person name="VandeBerg J.L."/>
            <person name="Wade C.M."/>
            <person name="Walker J.A."/>
            <person name="Waters P.D."/>
            <person name="Webber C."/>
            <person name="Weidman J.R."/>
            <person name="Xie X."/>
            <person name="Zody M.C."/>
            <person name="Baldwin J."/>
            <person name="Abdouelleil A."/>
            <person name="Abdulkadir J."/>
            <person name="Abebe A."/>
            <person name="Abera B."/>
            <person name="Abreu J."/>
            <person name="Acer S.C."/>
            <person name="Aftuck L."/>
            <person name="Alexander A."/>
            <person name="An P."/>
            <person name="Anderson E."/>
            <person name="Anderson S."/>
            <person name="Arachi H."/>
            <person name="Azer M."/>
            <person name="Bachantsang P."/>
            <person name="Barry A."/>
            <person name="Bayul T."/>
            <person name="Berlin A."/>
            <person name="Bessette D."/>
            <person name="Bloom T."/>
            <person name="Bloom T."/>
            <person name="Boguslavskiy L."/>
            <person name="Bonnet C."/>
            <person name="Boukhgalter B."/>
            <person name="Bourzgui I."/>
            <person name="Brown A."/>
            <person name="Cahill P."/>
            <person name="Channer S."/>
            <person name="Cheshatsang Y."/>
            <person name="Chuda L."/>
            <person name="Citroen M."/>
            <person name="Collymore A."/>
            <person name="Cooke P."/>
            <person name="Costello M."/>
            <person name="D'Aco K."/>
            <person name="Daza R."/>
            <person name="De Haan G."/>
            <person name="DeGray S."/>
            <person name="DeMaso C."/>
            <person name="Dhargay N."/>
            <person name="Dooley K."/>
            <person name="Dooley E."/>
            <person name="Doricent M."/>
            <person name="Dorje P."/>
            <person name="Dorjee K."/>
            <person name="Dupes A."/>
            <person name="Elong R."/>
            <person name="Falk J."/>
            <person name="Farina A."/>
            <person name="Faro S."/>
            <person name="Ferguson D."/>
            <person name="Fisher S."/>
            <person name="Foley C.D."/>
            <person name="Franke A."/>
            <person name="Friedrich D."/>
            <person name="Gadbois L."/>
            <person name="Gearin G."/>
            <person name="Gearin C.R."/>
            <person name="Giannoukos G."/>
            <person name="Goode T."/>
            <person name="Graham J."/>
            <person name="Grandbois E."/>
            <person name="Grewal S."/>
            <person name="Gyaltsen K."/>
            <person name="Hafez N."/>
            <person name="Hagos B."/>
            <person name="Hall J."/>
            <person name="Henson C."/>
            <person name="Hollinger A."/>
            <person name="Honan T."/>
            <person name="Huard M.D."/>
            <person name="Hughes L."/>
            <person name="Hurhula B."/>
            <person name="Husby M.E."/>
            <person name="Kamat A."/>
            <person name="Kanga B."/>
            <person name="Kashin S."/>
            <person name="Khazanovich D."/>
            <person name="Kisner P."/>
            <person name="Lance K."/>
            <person name="Lara M."/>
            <person name="Lee W."/>
            <person name="Lennon N."/>
            <person name="Letendre F."/>
            <person name="LeVine R."/>
            <person name="Lipovsky A."/>
            <person name="Liu X."/>
            <person name="Liu J."/>
            <person name="Liu S."/>
            <person name="Lokyitsang T."/>
            <person name="Lokyitsang Y."/>
            <person name="Lubonja R."/>
            <person name="Lui A."/>
            <person name="MacDonald P."/>
            <person name="Magnisalis V."/>
            <person name="Maru K."/>
            <person name="Matthews C."/>
            <person name="McCusker W."/>
            <person name="McDonough S."/>
            <person name="Mehta T."/>
            <person name="Meldrim J."/>
            <person name="Meneus L."/>
            <person name="Mihai O."/>
            <person name="Mihalev A."/>
            <person name="Mihova T."/>
            <person name="Mittelman R."/>
            <person name="Mlenga V."/>
            <person name="Montmayeur A."/>
            <person name="Mulrain L."/>
            <person name="Navidi A."/>
            <person name="Naylor J."/>
            <person name="Negash T."/>
            <person name="Nguyen T."/>
            <person name="Nguyen N."/>
            <person name="Nicol R."/>
            <person name="Norbu C."/>
            <person name="Norbu N."/>
            <person name="Novod N."/>
            <person name="O'Neill B."/>
            <person name="Osman S."/>
            <person name="Markiewicz E."/>
            <person name="Oyono O.L."/>
            <person name="Patti C."/>
            <person name="Phunkhang P."/>
            <person name="Pierre F."/>
            <person name="Priest M."/>
            <person name="Raghuraman S."/>
            <person name="Rege F."/>
            <person name="Reyes R."/>
            <person name="Rise C."/>
            <person name="Rogov P."/>
            <person name="Ross K."/>
            <person name="Ryan E."/>
            <person name="Settipalli S."/>
            <person name="Shea T."/>
            <person name="Sherpa N."/>
            <person name="Shi L."/>
            <person name="Shih D."/>
            <person name="Sparrow T."/>
            <person name="Spaulding J."/>
            <person name="Stalker J."/>
            <person name="Stange-Thomann N."/>
            <person name="Stavropoulos S."/>
            <person name="Stone C."/>
            <person name="Strader C."/>
            <person name="Tesfaye S."/>
            <person name="Thomson T."/>
            <person name="Thoulutsang Y."/>
            <person name="Thoulutsang D."/>
            <person name="Topham K."/>
            <person name="Topping I."/>
            <person name="Tsamla T."/>
            <person name="Vassiliev H."/>
            <person name="Vo A."/>
            <person name="Wangchuk T."/>
            <person name="Wangdi T."/>
            <person name="Weiand M."/>
            <person name="Wilkinson J."/>
            <person name="Wilson A."/>
            <person name="Yadav S."/>
            <person name="Young G."/>
            <person name="Yu Q."/>
            <person name="Zembek L."/>
            <person name="Zhong D."/>
            <person name="Zimmer A."/>
            <person name="Zwirko Z."/>
            <person name="Jaffe D.B."/>
            <person name="Alvarez P."/>
            <person name="Brockman W."/>
            <person name="Butler J."/>
            <person name="Chin C."/>
            <person name="Gnerre S."/>
            <person name="MacCallum I."/>
            <person name="Graves J.A."/>
            <person name="Ponting C.P."/>
            <person name="Breen M."/>
            <person name="Samollow P.B."/>
            <person name="Lander E.S."/>
            <person name="Lindblad-Toh K."/>
        </authorList>
    </citation>
    <scope>NUCLEOTIDE SEQUENCE [LARGE SCALE GENOMIC DNA]</scope>
</reference>
<dbReference type="Ensembl" id="ENSMODT00000009090.3">
    <property type="protein sequence ID" value="ENSMODP00000008915.3"/>
    <property type="gene ID" value="ENSMODG00000007190.3"/>
</dbReference>
<feature type="coiled-coil region" evidence="12">
    <location>
        <begin position="314"/>
        <end position="463"/>
    </location>
</feature>
<keyword evidence="4" id="KW-0158">Chromosome</keyword>
<dbReference type="Bgee" id="ENSMODG00000007190">
    <property type="expression patterns" value="Expressed in spermatid and 11 other cell types or tissues"/>
</dbReference>
<dbReference type="GO" id="GO:0005634">
    <property type="term" value="C:nucleus"/>
    <property type="evidence" value="ECO:0000318"/>
    <property type="project" value="GO_Central"/>
</dbReference>
<keyword evidence="5" id="KW-0547">Nucleotide-binding</keyword>
<keyword evidence="15" id="KW-1185">Reference proteome</keyword>
<evidence type="ECO:0000256" key="12">
    <source>
        <dbReference type="SAM" id="Coils"/>
    </source>
</evidence>
<organism evidence="14 15">
    <name type="scientific">Monodelphis domestica</name>
    <name type="common">Gray short-tailed opossum</name>
    <dbReference type="NCBI Taxonomy" id="13616"/>
    <lineage>
        <taxon>Eukaryota</taxon>
        <taxon>Metazoa</taxon>
        <taxon>Chordata</taxon>
        <taxon>Craniata</taxon>
        <taxon>Vertebrata</taxon>
        <taxon>Euteleostomi</taxon>
        <taxon>Mammalia</taxon>
        <taxon>Metatheria</taxon>
        <taxon>Didelphimorphia</taxon>
        <taxon>Didelphidae</taxon>
        <taxon>Monodelphis</taxon>
    </lineage>
</organism>
<keyword evidence="8 12" id="KW-0175">Coiled coil</keyword>
<dbReference type="GO" id="GO:0005524">
    <property type="term" value="F:ATP binding"/>
    <property type="evidence" value="ECO:0007669"/>
    <property type="project" value="UniProtKB-KW"/>
</dbReference>
<reference evidence="14" key="2">
    <citation type="submission" date="2025-08" db="UniProtKB">
        <authorList>
            <consortium name="Ensembl"/>
        </authorList>
    </citation>
    <scope>IDENTIFICATION</scope>
</reference>
<protein>
    <recommendedName>
        <fullName evidence="16">Rad50/SbcC-type AAA domain-containing protein</fullName>
    </recommendedName>
</protein>
<dbReference type="PANTHER" id="PTHR19306">
    <property type="entry name" value="STRUCTURAL MAINTENANCE OF CHROMOSOMES 5,6 SMC5, SMC6"/>
    <property type="match status" value="1"/>
</dbReference>
<evidence type="ECO:0000256" key="5">
    <source>
        <dbReference type="ARBA" id="ARBA00022741"/>
    </source>
</evidence>
<feature type="compositionally biased region" description="Acidic residues" evidence="13">
    <location>
        <begin position="25"/>
        <end position="35"/>
    </location>
</feature>
<keyword evidence="6" id="KW-0227">DNA damage</keyword>
<evidence type="ECO:0000256" key="6">
    <source>
        <dbReference type="ARBA" id="ARBA00022763"/>
    </source>
</evidence>
<dbReference type="OrthoDB" id="10072614at2759"/>
<sequence length="1084" mass="125116">MAEGREDLVPLAAEEQQGAAKAEPEGELAEQEEQESLLLQDEPHGSAAASPLSVGEVGIVESIQLENFMCHSRLGPVQFGPNVNFVVGQRGKSALLTALLLGLGGKSLGSPLKEFVKDGEASANILITLSNRGENAYKPDSYGDSIIVHQCISVSGTVSYKLKDQSGSVITSKKAELAEILEHFNIRVDNPMTILQQEMGRQLLQTRSDGERYKFFQKVTQLEQMHNDYLCILERKARTQDQIEQGEKQLLELKQQGIEVEQCFQSMAASRKRLEDLKHEMAWAVVNESERQIEDMISNINIGDQDTIRLNQKLEASQAKFNETTEKLKEVQEKLDKLNKETIELEIESIQARDNINRKKKAYEEAEDLYNSSQNELKQLEKEKEHCNQMENLKKSMEQSKLEKQEKIAMLKEELNKYKDQENSFFEKLEHLQEAIEKDNEEHSRLKREVSDVQQTLNDKQQQLNHLKDCKASPLKIFEPQIPALLEAIDNADREGLFTTKPKGPLGGYIHLQDPEFALAVEACLKDLLLAFCCNTFKDEEVLQTLMKRFYPVGSPRPQIIVSAFKNEIYDMTNRAAHHPEFPTVLTALKIDDAVVANALIDMRGIESVLLIKSNSLARTVMQVQEPPKNCREAFTADGDQVFERRYYSCDKSRPTYLIDFEVEINHLEKVVENTVAQLSVYQQCANSLENDIRKNEETVNNHRLHLKEIAIRVIKINMQIKDLEKEGTQSIGFSTQEKVKEIEKQMEQVEEKMKVQMEEMKDLRQEIIDAEQRHESIKMKIQQVQELSESFRQELSQINLEMDSEKRCLRHYQDRLKHHTNSLQVKKEELTKKEKELEKETAQAKYICPERKEIEKSTAALDKEIAFLKQKIQSENTRHRSREEIIRQFQQIKERYNALDVKVKNLRNCIKSLDQTSVQRYELYQQFRRSLALRCRLYFDSFLSQLALSGEIRFDHAHETLSVRVQRGEGNTAGLGSIELQSGSENSFSNFFFILSLWYITEGPFRCLDAFDSYLDPSSRRIALNMILKIAQSQQFRQFILLTPQSLSFLSPSSLIKIIHVPDTEREQRTLHFRRVREDEEED</sequence>
<evidence type="ECO:0000256" key="10">
    <source>
        <dbReference type="ARBA" id="ARBA00023204"/>
    </source>
</evidence>
<evidence type="ECO:0000313" key="15">
    <source>
        <dbReference type="Proteomes" id="UP000002280"/>
    </source>
</evidence>
<keyword evidence="10" id="KW-0234">DNA repair</keyword>
<name>F6X9P7_MONDO</name>
<dbReference type="HOGENOM" id="CLU_009063_0_1_1"/>
<dbReference type="GO" id="GO:0030915">
    <property type="term" value="C:Smc5-Smc6 complex"/>
    <property type="evidence" value="ECO:0000318"/>
    <property type="project" value="GO_Central"/>
</dbReference>
<accession>F6X9P7</accession>
<feature type="region of interest" description="Disordered" evidence="13">
    <location>
        <begin position="1"/>
        <end position="37"/>
    </location>
</feature>
<dbReference type="STRING" id="13616.ENSMODP00000008915"/>
<dbReference type="GeneID" id="130456158"/>
<dbReference type="Proteomes" id="UP000002280">
    <property type="component" value="Chromosome X"/>
</dbReference>
<dbReference type="eggNOG" id="KOG0250">
    <property type="taxonomic scope" value="Eukaryota"/>
</dbReference>
<dbReference type="GeneTree" id="ENSGT00550000074816"/>
<reference evidence="14" key="3">
    <citation type="submission" date="2025-09" db="UniProtKB">
        <authorList>
            <consortium name="Ensembl"/>
        </authorList>
    </citation>
    <scope>IDENTIFICATION</scope>
</reference>
<dbReference type="GO" id="GO:0000724">
    <property type="term" value="P:double-strand break repair via homologous recombination"/>
    <property type="evidence" value="ECO:0000318"/>
    <property type="project" value="GO_Central"/>
</dbReference>
<dbReference type="InParanoid" id="F6X9P7"/>
<dbReference type="InterPro" id="IPR027417">
    <property type="entry name" value="P-loop_NTPase"/>
</dbReference>
<evidence type="ECO:0000256" key="13">
    <source>
        <dbReference type="SAM" id="MobiDB-lite"/>
    </source>
</evidence>
<dbReference type="OMA" id="KAKQHCN"/>
<keyword evidence="9" id="KW-0233">DNA recombination</keyword>
<evidence type="ECO:0000256" key="11">
    <source>
        <dbReference type="ARBA" id="ARBA00023242"/>
    </source>
</evidence>
<dbReference type="SUPFAM" id="SSF52540">
    <property type="entry name" value="P-loop containing nucleoside triphosphate hydrolases"/>
    <property type="match status" value="2"/>
</dbReference>
<evidence type="ECO:0000256" key="3">
    <source>
        <dbReference type="ARBA" id="ARBA00006793"/>
    </source>
</evidence>
<evidence type="ECO:0000256" key="7">
    <source>
        <dbReference type="ARBA" id="ARBA00022840"/>
    </source>
</evidence>
<evidence type="ECO:0000256" key="2">
    <source>
        <dbReference type="ARBA" id="ARBA00004286"/>
    </source>
</evidence>
<comment type="similarity">
    <text evidence="3">Belongs to the SMC family. SMC6 subfamily.</text>
</comment>
<evidence type="ECO:0000313" key="14">
    <source>
        <dbReference type="Ensembl" id="ENSMODP00000008915.3"/>
    </source>
</evidence>